<dbReference type="Proteomes" id="UP000198775">
    <property type="component" value="Unassembled WGS sequence"/>
</dbReference>
<gene>
    <name evidence="1" type="ORF">SAMN05216388_1017104</name>
</gene>
<dbReference type="EMBL" id="FOCX01000017">
    <property type="protein sequence ID" value="SEO72163.1"/>
    <property type="molecule type" value="Genomic_DNA"/>
</dbReference>
<reference evidence="2" key="1">
    <citation type="submission" date="2016-10" db="EMBL/GenBank/DDBJ databases">
        <authorList>
            <person name="Varghese N."/>
            <person name="Submissions S."/>
        </authorList>
    </citation>
    <scope>NUCLEOTIDE SEQUENCE [LARGE SCALE GENOMIC DNA]</scope>
    <source>
        <strain evidence="2">IBRC-M 10043</strain>
    </source>
</reference>
<keyword evidence="2" id="KW-1185">Reference proteome</keyword>
<dbReference type="AlphaFoldDB" id="A0A1H8S1V8"/>
<organism evidence="1 2">
    <name type="scientific">Halorientalis persicus</name>
    <dbReference type="NCBI Taxonomy" id="1367881"/>
    <lineage>
        <taxon>Archaea</taxon>
        <taxon>Methanobacteriati</taxon>
        <taxon>Methanobacteriota</taxon>
        <taxon>Stenosarchaea group</taxon>
        <taxon>Halobacteria</taxon>
        <taxon>Halobacteriales</taxon>
        <taxon>Haloarculaceae</taxon>
        <taxon>Halorientalis</taxon>
    </lineage>
</organism>
<dbReference type="RefSeq" id="WP_139203562.1">
    <property type="nucleotide sequence ID" value="NZ_FOCX01000017.1"/>
</dbReference>
<name>A0A1H8S1V8_9EURY</name>
<evidence type="ECO:0000313" key="1">
    <source>
        <dbReference type="EMBL" id="SEO72163.1"/>
    </source>
</evidence>
<evidence type="ECO:0000313" key="2">
    <source>
        <dbReference type="Proteomes" id="UP000198775"/>
    </source>
</evidence>
<proteinExistence type="predicted"/>
<sequence>MPQTYTSPTLTVSNGEITSHDTADVADGISILSAECRWQGVTTTETNTSWNTYLDDTRDNNPDSQTYVTHELTQPLEGTEQKDFRAVAIIGVELPDDTGYGFNFRLLADNDGDGDFEQDIRNKGSKMNSFYESHDVKGDTLQNPPDGMAARIFPNAEYNGKLHYLGWENRDLITLDYISAGIEYRYKSTVTVTEQTTDPFATRDVDGAYSGTLSDGEWSPWVTLNGLQTGVNEFYHNISGSNEAKFEFRYDWEYTFPEPVGGLLSVGARDGSQLHRVALADPSSSRLAYNHVRVLVGGTAYAIDVVDPSDPDAIDWFRLGTQHGVVCPRAYQTESV</sequence>
<accession>A0A1H8S1V8</accession>
<protein>
    <submittedName>
        <fullName evidence="1">Uncharacterized protein</fullName>
    </submittedName>
</protein>